<organism evidence="1 2">
    <name type="scientific">Tetracentron sinense</name>
    <name type="common">Spur-leaf</name>
    <dbReference type="NCBI Taxonomy" id="13715"/>
    <lineage>
        <taxon>Eukaryota</taxon>
        <taxon>Viridiplantae</taxon>
        <taxon>Streptophyta</taxon>
        <taxon>Embryophyta</taxon>
        <taxon>Tracheophyta</taxon>
        <taxon>Spermatophyta</taxon>
        <taxon>Magnoliopsida</taxon>
        <taxon>Trochodendrales</taxon>
        <taxon>Trochodendraceae</taxon>
        <taxon>Tetracentron</taxon>
    </lineage>
</organism>
<dbReference type="Proteomes" id="UP000655225">
    <property type="component" value="Unassembled WGS sequence"/>
</dbReference>
<comment type="caution">
    <text evidence="1">The sequence shown here is derived from an EMBL/GenBank/DDBJ whole genome shotgun (WGS) entry which is preliminary data.</text>
</comment>
<proteinExistence type="predicted"/>
<reference evidence="1 2" key="1">
    <citation type="submission" date="2020-04" db="EMBL/GenBank/DDBJ databases">
        <title>Plant Genome Project.</title>
        <authorList>
            <person name="Zhang R.-G."/>
        </authorList>
    </citation>
    <scope>NUCLEOTIDE SEQUENCE [LARGE SCALE GENOMIC DNA]</scope>
    <source>
        <strain evidence="1">YNK0</strain>
        <tissue evidence="1">Leaf</tissue>
    </source>
</reference>
<dbReference type="EMBL" id="JABCRI010000021">
    <property type="protein sequence ID" value="KAF8380578.1"/>
    <property type="molecule type" value="Genomic_DNA"/>
</dbReference>
<protein>
    <submittedName>
        <fullName evidence="1">Uncharacterized protein</fullName>
    </submittedName>
</protein>
<keyword evidence="2" id="KW-1185">Reference proteome</keyword>
<evidence type="ECO:0000313" key="2">
    <source>
        <dbReference type="Proteomes" id="UP000655225"/>
    </source>
</evidence>
<evidence type="ECO:0000313" key="1">
    <source>
        <dbReference type="EMBL" id="KAF8380578.1"/>
    </source>
</evidence>
<accession>A0A835D4Z9</accession>
<gene>
    <name evidence="1" type="ORF">HHK36_028066</name>
</gene>
<dbReference type="AlphaFoldDB" id="A0A835D4Z9"/>
<name>A0A835D4Z9_TETSI</name>
<sequence>MGSKLSSLCEAFSVLKGSMDMISSRTDTVLCLESRASLSNVIVEATLHSSLFAFSQIRSVPNVVEFTVFVSVVLPRITTLAVSCIDCFVLS</sequence>